<accession>A0A1E4R7Y6</accession>
<name>A0A1E4R7Y6_9BACI</name>
<evidence type="ECO:0000313" key="2">
    <source>
        <dbReference type="Proteomes" id="UP000094784"/>
    </source>
</evidence>
<comment type="caution">
    <text evidence="1">The sequence shown here is derived from an EMBL/GenBank/DDBJ whole genome shotgun (WGS) entry which is preliminary data.</text>
</comment>
<sequence>MKIQTSNTLNYLKTEVTKNLKSESLLDLFGIKNIHKDEDENEKNIKPKLETRYEDGYIRTYLVKSNGQKLVRLLVKEVKQTQENMKESIDLEDMLIQELEKLSNPKKYEQNTSIFEKEKNIYKYKTGI</sequence>
<dbReference type="AlphaFoldDB" id="A0A1E4R7Y6"/>
<gene>
    <name evidence="1" type="ORF">BG258_12005</name>
</gene>
<organism evidence="1 2">
    <name type="scientific">Lysinibacillus fusiformis</name>
    <dbReference type="NCBI Taxonomy" id="28031"/>
    <lineage>
        <taxon>Bacteria</taxon>
        <taxon>Bacillati</taxon>
        <taxon>Bacillota</taxon>
        <taxon>Bacilli</taxon>
        <taxon>Bacillales</taxon>
        <taxon>Bacillaceae</taxon>
        <taxon>Lysinibacillus</taxon>
    </lineage>
</organism>
<dbReference type="EMBL" id="MECQ01000001">
    <property type="protein sequence ID" value="ODV56564.1"/>
    <property type="molecule type" value="Genomic_DNA"/>
</dbReference>
<protein>
    <submittedName>
        <fullName evidence="1">Uncharacterized protein</fullName>
    </submittedName>
</protein>
<evidence type="ECO:0000313" key="1">
    <source>
        <dbReference type="EMBL" id="ODV56564.1"/>
    </source>
</evidence>
<dbReference type="RefSeq" id="WP_069481553.1">
    <property type="nucleotide sequence ID" value="NZ_KV766182.1"/>
</dbReference>
<proteinExistence type="predicted"/>
<reference evidence="1 2" key="1">
    <citation type="submission" date="2016-09" db="EMBL/GenBank/DDBJ databases">
        <title>Draft genome sequence of the soil isolate, Lysinibacillus fusiformis M5, a potential hypoxanthine producer.</title>
        <authorList>
            <person name="Gallegos-Monterrosa R."/>
            <person name="Maroti G."/>
            <person name="Balint B."/>
            <person name="Kovacs A.T."/>
        </authorList>
    </citation>
    <scope>NUCLEOTIDE SEQUENCE [LARGE SCALE GENOMIC DNA]</scope>
    <source>
        <strain evidence="1 2">M5</strain>
    </source>
</reference>
<dbReference type="Proteomes" id="UP000094784">
    <property type="component" value="Unassembled WGS sequence"/>
</dbReference>